<keyword evidence="1" id="KW-0479">Metal-binding</keyword>
<dbReference type="Gene3D" id="3.10.450.60">
    <property type="match status" value="1"/>
</dbReference>
<keyword evidence="5" id="KW-1185">Reference proteome</keyword>
<dbReference type="GO" id="GO:0034440">
    <property type="term" value="P:lipid oxidation"/>
    <property type="evidence" value="ECO:0007669"/>
    <property type="project" value="InterPro"/>
</dbReference>
<evidence type="ECO:0000313" key="5">
    <source>
        <dbReference type="Proteomes" id="UP000005801"/>
    </source>
</evidence>
<dbReference type="InterPro" id="IPR013819">
    <property type="entry name" value="LipOase_C"/>
</dbReference>
<dbReference type="Gene3D" id="1.20.245.10">
    <property type="entry name" value="Lipoxygenase-1, Domain 5"/>
    <property type="match status" value="1"/>
</dbReference>
<dbReference type="Proteomes" id="UP000005801">
    <property type="component" value="Unassembled WGS sequence"/>
</dbReference>
<evidence type="ECO:0000256" key="1">
    <source>
        <dbReference type="ARBA" id="ARBA00022723"/>
    </source>
</evidence>
<comment type="caution">
    <text evidence="4">The sequence shown here is derived from an EMBL/GenBank/DDBJ whole genome shotgun (WGS) entry which is preliminary data.</text>
</comment>
<dbReference type="InterPro" id="IPR000907">
    <property type="entry name" value="LipOase"/>
</dbReference>
<accession>A6G0T6</accession>
<dbReference type="Pfam" id="PF00305">
    <property type="entry name" value="Lipoxygenase"/>
    <property type="match status" value="1"/>
</dbReference>
<sequence>MSAPSLPALDPEPQARRDALAERRELYRYRHDRVGGVAMALELPRDERPSLRWWGEVAEAFAELLSNMAAVAVVEHFDGEDDAGEVEAVEDGRERYDETLRGLIRDRAPFGRVFNYSLQALYASAMRGRPDSLDDYDRLFHSSPRPEVATRWREDWAFAHLRLAGPAPMVLTRVGGRLPPHFPVDERLYARALSALARQPAYRSATLAGDTLAAALAEGRAFTCDYAGAEGIVAGNFPAAQKYISAPLVLLVSPQGGGSLMPVAIQCHQRPGPNNPIFTPADGHAWTQAKLAVHTAEGNLHEAVYHLGRTHLFMGAVVLASRRQLAAQHPVSVLLEPHLEGTLYINEQAKVELVATGGGVDYVLAGTVDSTRDAAASAVFDWNLDEASFARSLRRRGMGPGEALPFDYPYRDDGLLIWDALSGWVGDYLGCYYRDDAAVVGDAELEAFAAELIAEDGGRLRGWRKAGGGRFATRAELGEFLTHLLFTASAEHAAVNFPQAEVMAYAPAFPLAQYAPAPTRVDGGSMESLLAQLPSLEAAHVQLGLGVLLGKLYYSRLGDYRGLLRRHFDDERVHGAEDRLVAALEAAEATIEARNRDRAWPYLHLLPSRIPQSINA</sequence>
<dbReference type="PANTHER" id="PTHR11771">
    <property type="entry name" value="LIPOXYGENASE"/>
    <property type="match status" value="1"/>
</dbReference>
<feature type="domain" description="Lipoxygenase" evidence="3">
    <location>
        <begin position="1"/>
        <end position="616"/>
    </location>
</feature>
<dbReference type="eggNOG" id="COG0753">
    <property type="taxonomic scope" value="Bacteria"/>
</dbReference>
<dbReference type="OrthoDB" id="5912511at2"/>
<dbReference type="RefSeq" id="WP_006970335.1">
    <property type="nucleotide sequence ID" value="NZ_ABCS01000010.1"/>
</dbReference>
<dbReference type="STRING" id="391625.PPSIR1_41724"/>
<protein>
    <submittedName>
        <fullName evidence="4">Probable lipoxygenase</fullName>
    </submittedName>
</protein>
<dbReference type="InterPro" id="IPR036226">
    <property type="entry name" value="LipOase_C_sf"/>
</dbReference>
<dbReference type="GO" id="GO:0016702">
    <property type="term" value="F:oxidoreductase activity, acting on single donors with incorporation of molecular oxygen, incorporation of two atoms of oxygen"/>
    <property type="evidence" value="ECO:0007669"/>
    <property type="project" value="InterPro"/>
</dbReference>
<keyword evidence="2" id="KW-0560">Oxidoreductase</keyword>
<dbReference type="EMBL" id="ABCS01000010">
    <property type="protein sequence ID" value="EDM80474.1"/>
    <property type="molecule type" value="Genomic_DNA"/>
</dbReference>
<dbReference type="PROSITE" id="PS51393">
    <property type="entry name" value="LIPOXYGENASE_3"/>
    <property type="match status" value="1"/>
</dbReference>
<organism evidence="4 5">
    <name type="scientific">Plesiocystis pacifica SIR-1</name>
    <dbReference type="NCBI Taxonomy" id="391625"/>
    <lineage>
        <taxon>Bacteria</taxon>
        <taxon>Pseudomonadati</taxon>
        <taxon>Myxococcota</taxon>
        <taxon>Polyangia</taxon>
        <taxon>Nannocystales</taxon>
        <taxon>Nannocystaceae</taxon>
        <taxon>Plesiocystis</taxon>
    </lineage>
</organism>
<evidence type="ECO:0000256" key="2">
    <source>
        <dbReference type="ARBA" id="ARBA00023002"/>
    </source>
</evidence>
<evidence type="ECO:0000259" key="3">
    <source>
        <dbReference type="PROSITE" id="PS51393"/>
    </source>
</evidence>
<name>A6G0T6_9BACT</name>
<reference evidence="4 5" key="1">
    <citation type="submission" date="2007-06" db="EMBL/GenBank/DDBJ databases">
        <authorList>
            <person name="Shimkets L."/>
            <person name="Ferriera S."/>
            <person name="Johnson J."/>
            <person name="Kravitz S."/>
            <person name="Beeson K."/>
            <person name="Sutton G."/>
            <person name="Rogers Y.-H."/>
            <person name="Friedman R."/>
            <person name="Frazier M."/>
            <person name="Venter J.C."/>
        </authorList>
    </citation>
    <scope>NUCLEOTIDE SEQUENCE [LARGE SCALE GENOMIC DNA]</scope>
    <source>
        <strain evidence="4 5">SIR-1</strain>
    </source>
</reference>
<proteinExistence type="predicted"/>
<dbReference type="GO" id="GO:0046872">
    <property type="term" value="F:metal ion binding"/>
    <property type="evidence" value="ECO:0007669"/>
    <property type="project" value="UniProtKB-KW"/>
</dbReference>
<gene>
    <name evidence="4" type="ORF">PPSIR1_41724</name>
</gene>
<evidence type="ECO:0000313" key="4">
    <source>
        <dbReference type="EMBL" id="EDM80474.1"/>
    </source>
</evidence>
<dbReference type="AlphaFoldDB" id="A6G0T6"/>
<dbReference type="SUPFAM" id="SSF48484">
    <property type="entry name" value="Lipoxigenase"/>
    <property type="match status" value="1"/>
</dbReference>